<evidence type="ECO:0000256" key="5">
    <source>
        <dbReference type="ARBA" id="ARBA00022692"/>
    </source>
</evidence>
<keyword evidence="4" id="KW-0533">Nickel</keyword>
<evidence type="ECO:0000256" key="8">
    <source>
        <dbReference type="ARBA" id="ARBA00023136"/>
    </source>
</evidence>
<sequence length="291" mass="32892">MAKRYVSILLLTPALLLLTIFTVGPLVYTIYLSFFDWNLISPNKTFVGLENYAELFKDQTFRRIIGQTFLYIILFIVLNTGLTYVTAYVIAHLIKSNKGFYKVAIFTPSVISLVVGSMLFLWILNPVSGPVAIVLGWFGLSIPNWTVTEGMVIVILSLIVAWKVFGYNFIVLYSGIVGIPSEIIEAAKLDKISKFRIFTDIIIPMSSSTGFYILIMTIVQGLQYVFTPIRVVTQGGPNYYSSNLIYHSYHEAFDLFNTGISAASSVITLLIFMFLLAMQFIFVERNVYYEN</sequence>
<feature type="transmembrane region" description="Helical" evidence="9">
    <location>
        <begin position="103"/>
        <end position="124"/>
    </location>
</feature>
<dbReference type="Gene3D" id="1.10.3720.10">
    <property type="entry name" value="MetI-like"/>
    <property type="match status" value="1"/>
</dbReference>
<keyword evidence="3" id="KW-1003">Cell membrane</keyword>
<dbReference type="SUPFAM" id="SSF160964">
    <property type="entry name" value="MalF N-terminal region-like"/>
    <property type="match status" value="1"/>
</dbReference>
<dbReference type="Proteomes" id="UP000589351">
    <property type="component" value="Unassembled WGS sequence"/>
</dbReference>
<keyword evidence="7" id="KW-0406">Ion transport</keyword>
<gene>
    <name evidence="11" type="primary">ugpA</name>
    <name evidence="11" type="ORF">JEODO184_00606</name>
</gene>
<evidence type="ECO:0000256" key="1">
    <source>
        <dbReference type="ARBA" id="ARBA00004651"/>
    </source>
</evidence>
<proteinExistence type="inferred from homology"/>
<evidence type="ECO:0000259" key="10">
    <source>
        <dbReference type="PROSITE" id="PS50928"/>
    </source>
</evidence>
<comment type="caution">
    <text evidence="11">The sequence shown here is derived from an EMBL/GenBank/DDBJ whole genome shotgun (WGS) entry which is preliminary data.</text>
</comment>
<dbReference type="PROSITE" id="PS50928">
    <property type="entry name" value="ABC_TM1"/>
    <property type="match status" value="1"/>
</dbReference>
<feature type="transmembrane region" description="Helical" evidence="9">
    <location>
        <begin position="69"/>
        <end position="91"/>
    </location>
</feature>
<dbReference type="GO" id="GO:0005886">
    <property type="term" value="C:plasma membrane"/>
    <property type="evidence" value="ECO:0007669"/>
    <property type="project" value="UniProtKB-SubCell"/>
</dbReference>
<keyword evidence="12" id="KW-1185">Reference proteome</keyword>
<feature type="domain" description="ABC transmembrane type-1" evidence="10">
    <location>
        <begin position="65"/>
        <end position="279"/>
    </location>
</feature>
<protein>
    <submittedName>
        <fullName evidence="11">sn-glycerol-3-phosphate transport system permease protein UgpA</fullName>
    </submittedName>
</protein>
<feature type="transmembrane region" description="Helical" evidence="9">
    <location>
        <begin position="197"/>
        <end position="219"/>
    </location>
</feature>
<keyword evidence="5 9" id="KW-0812">Transmembrane</keyword>
<feature type="transmembrane region" description="Helical" evidence="9">
    <location>
        <begin position="260"/>
        <end position="283"/>
    </location>
</feature>
<keyword evidence="8 9" id="KW-0472">Membrane</keyword>
<reference evidence="11 12" key="1">
    <citation type="submission" date="2020-07" db="EMBL/GenBank/DDBJ databases">
        <authorList>
            <person name="Criscuolo A."/>
        </authorList>
    </citation>
    <scope>NUCLEOTIDE SEQUENCE [LARGE SCALE GENOMIC DNA]</scope>
    <source>
        <strain evidence="11">CIP111649</strain>
    </source>
</reference>
<feature type="transmembrane region" description="Helical" evidence="9">
    <location>
        <begin position="151"/>
        <end position="176"/>
    </location>
</feature>
<evidence type="ECO:0000313" key="11">
    <source>
        <dbReference type="EMBL" id="CAD2074010.1"/>
    </source>
</evidence>
<comment type="similarity">
    <text evidence="9">Belongs to the binding-protein-dependent transport system permease family.</text>
</comment>
<dbReference type="SUPFAM" id="SSF161098">
    <property type="entry name" value="MetI-like"/>
    <property type="match status" value="1"/>
</dbReference>
<evidence type="ECO:0000313" key="12">
    <source>
        <dbReference type="Proteomes" id="UP000589351"/>
    </source>
</evidence>
<dbReference type="GO" id="GO:0015675">
    <property type="term" value="P:nickel cation transport"/>
    <property type="evidence" value="ECO:0007669"/>
    <property type="project" value="UniProtKB-KW"/>
</dbReference>
<dbReference type="PANTHER" id="PTHR30193:SF37">
    <property type="entry name" value="INNER MEMBRANE ABC TRANSPORTER PERMEASE PROTEIN YCJO"/>
    <property type="match status" value="1"/>
</dbReference>
<keyword evidence="7" id="KW-0921">Nickel transport</keyword>
<keyword evidence="6 9" id="KW-1133">Transmembrane helix</keyword>
<dbReference type="PANTHER" id="PTHR30193">
    <property type="entry name" value="ABC TRANSPORTER PERMEASE PROTEIN"/>
    <property type="match status" value="1"/>
</dbReference>
<dbReference type="InterPro" id="IPR000515">
    <property type="entry name" value="MetI-like"/>
</dbReference>
<evidence type="ECO:0000256" key="2">
    <source>
        <dbReference type="ARBA" id="ARBA00022448"/>
    </source>
</evidence>
<evidence type="ECO:0000256" key="7">
    <source>
        <dbReference type="ARBA" id="ARBA00023112"/>
    </source>
</evidence>
<dbReference type="RefSeq" id="WP_185125150.1">
    <property type="nucleotide sequence ID" value="NZ_CAJEWD010000004.1"/>
</dbReference>
<dbReference type="AlphaFoldDB" id="A0A6V7R960"/>
<dbReference type="Pfam" id="PF00528">
    <property type="entry name" value="BPD_transp_1"/>
    <property type="match status" value="1"/>
</dbReference>
<dbReference type="InterPro" id="IPR051393">
    <property type="entry name" value="ABC_transporter_permease"/>
</dbReference>
<accession>A0A6V7R960</accession>
<organism evidence="11 12">
    <name type="scientific">Jeotgalicoccus meleagridis</name>
    <dbReference type="NCBI Taxonomy" id="2759181"/>
    <lineage>
        <taxon>Bacteria</taxon>
        <taxon>Bacillati</taxon>
        <taxon>Bacillota</taxon>
        <taxon>Bacilli</taxon>
        <taxon>Bacillales</taxon>
        <taxon>Staphylococcaceae</taxon>
        <taxon>Jeotgalicoccus</taxon>
    </lineage>
</organism>
<evidence type="ECO:0000256" key="3">
    <source>
        <dbReference type="ARBA" id="ARBA00022475"/>
    </source>
</evidence>
<dbReference type="InterPro" id="IPR035906">
    <property type="entry name" value="MetI-like_sf"/>
</dbReference>
<comment type="subcellular location">
    <subcellularLocation>
        <location evidence="1 9">Cell membrane</location>
        <topology evidence="1 9">Multi-pass membrane protein</topology>
    </subcellularLocation>
</comment>
<name>A0A6V7R960_9STAP</name>
<keyword evidence="2 9" id="KW-0813">Transport</keyword>
<dbReference type="EMBL" id="CAJEWD010000004">
    <property type="protein sequence ID" value="CAD2074010.1"/>
    <property type="molecule type" value="Genomic_DNA"/>
</dbReference>
<evidence type="ECO:0000256" key="4">
    <source>
        <dbReference type="ARBA" id="ARBA00022596"/>
    </source>
</evidence>
<dbReference type="GO" id="GO:0055085">
    <property type="term" value="P:transmembrane transport"/>
    <property type="evidence" value="ECO:0007669"/>
    <property type="project" value="InterPro"/>
</dbReference>
<evidence type="ECO:0000256" key="6">
    <source>
        <dbReference type="ARBA" id="ARBA00022989"/>
    </source>
</evidence>
<evidence type="ECO:0000256" key="9">
    <source>
        <dbReference type="RuleBase" id="RU363032"/>
    </source>
</evidence>